<sequence>MNFIEATYILRSKKDKGPDYINRFLESISIFNGKNLTDKKYLPQLVETDIFYDESRKIYEYIFKIGFPIVLFEHNISSIISILRKVTAHSGEDEIVIVNIDIPSCYTDHFSGPKYGTDRIKRILEIEHEPVIAGHIFPFVGVGPEVYVDLFEKLAVNGVDIVIEDTSFIDDRLIPFDKRVELCLKKAEQIEKDTGRKIIYIPVLTGSVGEVFEKARFAESIGIHGFHIDIDPYGMEFLRSLSDGTEGILAVSGSVFSNRYLEGQVFVKLLRLSGADILNIPSPFNENRYTLSRVYELIREATDRWENIKPVFPMLSGYTKPSDIPDIYREFGNQVIINIEESYYNHPEGLQAGVRAFREALDCVIKGISLDECRKKSRDLDLALSKWGSH</sequence>
<dbReference type="SUPFAM" id="SSF51649">
    <property type="entry name" value="RuBisCo, C-terminal domain"/>
    <property type="match status" value="1"/>
</dbReference>
<dbReference type="eggNOG" id="COG1850">
    <property type="taxonomic scope" value="Bacteria"/>
</dbReference>
<dbReference type="PANTHER" id="PTHR42704">
    <property type="entry name" value="RIBULOSE BISPHOSPHATE CARBOXYLASE"/>
    <property type="match status" value="1"/>
</dbReference>
<dbReference type="PANTHER" id="PTHR42704:SF17">
    <property type="entry name" value="RIBULOSE BISPHOSPHATE CARBOXYLASE LARGE CHAIN"/>
    <property type="match status" value="1"/>
</dbReference>
<name>C0QU33_PERMH</name>
<dbReference type="Proteomes" id="UP000001366">
    <property type="component" value="Chromosome"/>
</dbReference>
<dbReference type="AlphaFoldDB" id="C0QU33"/>
<accession>C0QU33</accession>
<dbReference type="EC" id="4.1.1.39" evidence="2"/>
<dbReference type="InterPro" id="IPR033966">
    <property type="entry name" value="RuBisCO"/>
</dbReference>
<dbReference type="Gene3D" id="3.20.20.110">
    <property type="entry name" value="Ribulose bisphosphate carboxylase, large subunit, C-terminal domain"/>
    <property type="match status" value="1"/>
</dbReference>
<dbReference type="HOGENOM" id="CLU_031450_3_1_0"/>
<evidence type="ECO:0000259" key="1">
    <source>
        <dbReference type="Pfam" id="PF00016"/>
    </source>
</evidence>
<proteinExistence type="predicted"/>
<dbReference type="OrthoDB" id="9770811at2"/>
<dbReference type="PaxDb" id="123214-PERMA_0408"/>
<evidence type="ECO:0000313" key="2">
    <source>
        <dbReference type="EMBL" id="ACO03842.1"/>
    </source>
</evidence>
<reference evidence="2 3" key="1">
    <citation type="journal article" date="2009" name="J. Bacteriol.">
        <title>Complete and draft genome sequences of six members of the Aquificales.</title>
        <authorList>
            <person name="Reysenbach A.L."/>
            <person name="Hamamura N."/>
            <person name="Podar M."/>
            <person name="Griffiths E."/>
            <person name="Ferreira S."/>
            <person name="Hochstein R."/>
            <person name="Heidelberg J."/>
            <person name="Johnson J."/>
            <person name="Mead D."/>
            <person name="Pohorille A."/>
            <person name="Sarmiento M."/>
            <person name="Schweighofer K."/>
            <person name="Seshadri R."/>
            <person name="Voytek M.A."/>
        </authorList>
    </citation>
    <scope>NUCLEOTIDE SEQUENCE [LARGE SCALE GENOMIC DNA]</scope>
    <source>
        <strain evidence="3">DSM 14350 / EX-H1</strain>
    </source>
</reference>
<dbReference type="EMBL" id="CP001230">
    <property type="protein sequence ID" value="ACO03842.1"/>
    <property type="molecule type" value="Genomic_DNA"/>
</dbReference>
<dbReference type="RefSeq" id="WP_012676081.1">
    <property type="nucleotide sequence ID" value="NC_012440.1"/>
</dbReference>
<dbReference type="STRING" id="123214.PERMA_0408"/>
<dbReference type="KEGG" id="pmx:PERMA_0408"/>
<dbReference type="GO" id="GO:0016984">
    <property type="term" value="F:ribulose-bisphosphate carboxylase activity"/>
    <property type="evidence" value="ECO:0007669"/>
    <property type="project" value="UniProtKB-EC"/>
</dbReference>
<feature type="domain" description="Ribulose bisphosphate carboxylase large subunit C-terminal" evidence="1">
    <location>
        <begin position="121"/>
        <end position="387"/>
    </location>
</feature>
<evidence type="ECO:0000313" key="3">
    <source>
        <dbReference type="Proteomes" id="UP000001366"/>
    </source>
</evidence>
<gene>
    <name evidence="2" type="ordered locus">PERMA_0408</name>
</gene>
<protein>
    <submittedName>
        <fullName evidence="2">Putative ribulose bisphosphate carboxylase (RuBisCO)</fullName>
        <ecNumber evidence="2">4.1.1.39</ecNumber>
    </submittedName>
</protein>
<keyword evidence="3" id="KW-1185">Reference proteome</keyword>
<dbReference type="Pfam" id="PF00016">
    <property type="entry name" value="RuBisCO_large"/>
    <property type="match status" value="1"/>
</dbReference>
<keyword evidence="2" id="KW-0456">Lyase</keyword>
<organism evidence="2 3">
    <name type="scientific">Persephonella marina (strain DSM 14350 / EX-H1)</name>
    <dbReference type="NCBI Taxonomy" id="123214"/>
    <lineage>
        <taxon>Bacteria</taxon>
        <taxon>Pseudomonadati</taxon>
        <taxon>Aquificota</taxon>
        <taxon>Aquificia</taxon>
        <taxon>Aquificales</taxon>
        <taxon>Hydrogenothermaceae</taxon>
        <taxon>Persephonella</taxon>
    </lineage>
</organism>
<dbReference type="InterPro" id="IPR000685">
    <property type="entry name" value="RuBisCO_lsu_C"/>
</dbReference>
<dbReference type="GO" id="GO:0000287">
    <property type="term" value="F:magnesium ion binding"/>
    <property type="evidence" value="ECO:0007669"/>
    <property type="project" value="InterPro"/>
</dbReference>
<dbReference type="InterPro" id="IPR036376">
    <property type="entry name" value="RuBisCO_lsu_C_sf"/>
</dbReference>